<reference evidence="3" key="1">
    <citation type="journal article" date="2020" name="Nature">
        <title>Giant virus diversity and host interactions through global metagenomics.</title>
        <authorList>
            <person name="Schulz F."/>
            <person name="Roux S."/>
            <person name="Paez-Espino D."/>
            <person name="Jungbluth S."/>
            <person name="Walsh D.A."/>
            <person name="Denef V.J."/>
            <person name="McMahon K.D."/>
            <person name="Konstantinidis K.T."/>
            <person name="Eloe-Fadrosh E.A."/>
            <person name="Kyrpides N.C."/>
            <person name="Woyke T."/>
        </authorList>
    </citation>
    <scope>NUCLEOTIDE SEQUENCE</scope>
    <source>
        <strain evidence="3">GVMAG-M-3300009151-50</strain>
    </source>
</reference>
<proteinExistence type="predicted"/>
<evidence type="ECO:0000256" key="2">
    <source>
        <dbReference type="SAM" id="Phobius"/>
    </source>
</evidence>
<evidence type="ECO:0000256" key="1">
    <source>
        <dbReference type="SAM" id="Coils"/>
    </source>
</evidence>
<accession>A0A6C0EPW2</accession>
<evidence type="ECO:0000313" key="3">
    <source>
        <dbReference type="EMBL" id="QHT30752.1"/>
    </source>
</evidence>
<protein>
    <submittedName>
        <fullName evidence="3">Uncharacterized protein</fullName>
    </submittedName>
</protein>
<keyword evidence="2" id="KW-0812">Transmembrane</keyword>
<keyword evidence="2" id="KW-1133">Transmembrane helix</keyword>
<keyword evidence="1" id="KW-0175">Coiled coil</keyword>
<organism evidence="3">
    <name type="scientific">viral metagenome</name>
    <dbReference type="NCBI Taxonomy" id="1070528"/>
    <lineage>
        <taxon>unclassified sequences</taxon>
        <taxon>metagenomes</taxon>
        <taxon>organismal metagenomes</taxon>
    </lineage>
</organism>
<sequence length="122" mass="13914">MNFEAYNISLDPIIEAIPAQTYENVARLFFSVGALMWFAGFTYSFCTNPLAEALRSKLAACEDELLAAEFQISEYEDEIKSLNLKLNEMSSRYDNCRLAALQFMDTFPVSCDEPKAKRSRLE</sequence>
<name>A0A6C0EPW2_9ZZZZ</name>
<dbReference type="EMBL" id="MN738912">
    <property type="protein sequence ID" value="QHT30752.1"/>
    <property type="molecule type" value="Genomic_DNA"/>
</dbReference>
<keyword evidence="2" id="KW-0472">Membrane</keyword>
<feature type="transmembrane region" description="Helical" evidence="2">
    <location>
        <begin position="28"/>
        <end position="46"/>
    </location>
</feature>
<dbReference type="AlphaFoldDB" id="A0A6C0EPW2"/>
<feature type="coiled-coil region" evidence="1">
    <location>
        <begin position="51"/>
        <end position="92"/>
    </location>
</feature>